<dbReference type="EMBL" id="FZOH01000002">
    <property type="protein sequence ID" value="SNS01610.1"/>
    <property type="molecule type" value="Genomic_DNA"/>
</dbReference>
<dbReference type="RefSeq" id="WP_141233684.1">
    <property type="nucleotide sequence ID" value="NZ_FZOH01000002.1"/>
</dbReference>
<evidence type="ECO:0000259" key="2">
    <source>
        <dbReference type="Pfam" id="PF04480"/>
    </source>
</evidence>
<gene>
    <name evidence="3" type="ORF">SAMN04488107_0857</name>
</gene>
<dbReference type="InterPro" id="IPR007569">
    <property type="entry name" value="DUF559"/>
</dbReference>
<dbReference type="InterPro" id="IPR011335">
    <property type="entry name" value="Restrct_endonuc-II-like"/>
</dbReference>
<protein>
    <submittedName>
        <fullName evidence="3">Transcriptional regulator, AbiEi antitoxin, Type IV TA system</fullName>
    </submittedName>
</protein>
<accession>A0A239B1C3</accession>
<evidence type="ECO:0000313" key="3">
    <source>
        <dbReference type="EMBL" id="SNS01610.1"/>
    </source>
</evidence>
<dbReference type="Proteomes" id="UP000198386">
    <property type="component" value="Unassembled WGS sequence"/>
</dbReference>
<dbReference type="OrthoDB" id="3173471at2"/>
<feature type="region of interest" description="Disordered" evidence="1">
    <location>
        <begin position="1"/>
        <end position="21"/>
    </location>
</feature>
<dbReference type="SUPFAM" id="SSF52980">
    <property type="entry name" value="Restriction endonuclease-like"/>
    <property type="match status" value="1"/>
</dbReference>
<feature type="domain" description="DUF559" evidence="2">
    <location>
        <begin position="225"/>
        <end position="289"/>
    </location>
</feature>
<name>A0A239B1C3_9ACTN</name>
<dbReference type="AlphaFoldDB" id="A0A239B1C3"/>
<sequence>MPSRRRRRISGPTTRAAAHAAGLGDRHLRDPLVHRLSRDTYLPRALADDVGARVAAVLLTAPPSAVVSHRTAAELWGLQLPLQDGADRRVDLTVPGPTRAESRRDRLVHRLPLHDDEVTHRWGQPVTSPSRTWRDLAAVLEPAALLAATDQVLAGLCTVPDLERQLTRRPTGRGAARARVVLPTADVRSESPMESVLRWLLHQARVPAPVVQHEIRDAGGFVARVDLAWPEHRLVVEFDGDVHRDRDVFVSDLRRQNRLVAAGWTVLRFTSADVLGRPGEVIAAVRAALR</sequence>
<organism evidence="3 4">
    <name type="scientific">Geodermatophilus saharensis</name>
    <dbReference type="NCBI Taxonomy" id="1137994"/>
    <lineage>
        <taxon>Bacteria</taxon>
        <taxon>Bacillati</taxon>
        <taxon>Actinomycetota</taxon>
        <taxon>Actinomycetes</taxon>
        <taxon>Geodermatophilales</taxon>
        <taxon>Geodermatophilaceae</taxon>
        <taxon>Geodermatophilus</taxon>
    </lineage>
</organism>
<dbReference type="Pfam" id="PF04480">
    <property type="entry name" value="DUF559"/>
    <property type="match status" value="1"/>
</dbReference>
<evidence type="ECO:0000313" key="4">
    <source>
        <dbReference type="Proteomes" id="UP000198386"/>
    </source>
</evidence>
<keyword evidence="4" id="KW-1185">Reference proteome</keyword>
<reference evidence="4" key="1">
    <citation type="submission" date="2017-06" db="EMBL/GenBank/DDBJ databases">
        <authorList>
            <person name="Varghese N."/>
            <person name="Submissions S."/>
        </authorList>
    </citation>
    <scope>NUCLEOTIDE SEQUENCE [LARGE SCALE GENOMIC DNA]</scope>
    <source>
        <strain evidence="4">DSM 45423</strain>
    </source>
</reference>
<proteinExistence type="predicted"/>
<dbReference type="Gene3D" id="3.40.960.10">
    <property type="entry name" value="VSR Endonuclease"/>
    <property type="match status" value="1"/>
</dbReference>
<evidence type="ECO:0000256" key="1">
    <source>
        <dbReference type="SAM" id="MobiDB-lite"/>
    </source>
</evidence>